<dbReference type="STRING" id="1324314.BVG16_24675"/>
<dbReference type="InterPro" id="IPR009875">
    <property type="entry name" value="PilZ_domain"/>
</dbReference>
<comment type="caution">
    <text evidence="2">The sequence shown here is derived from an EMBL/GenBank/DDBJ whole genome shotgun (WGS) entry which is preliminary data.</text>
</comment>
<sequence>MIERYNKEREYASLTAILDCRTVVERKDFVSTGVLTHAEGDLIEIEIAEYDHFQLGEAVKMTIYSPVGIHIIQSTVIAKYEGAILIIHPPNNLSKFEDKRKYPRIASNKGGHIHTLVHELAPVPLEDPIFFNLKNISVEGLGFTLFEERTFQVHTKLQAELDLGFLFPCTFRIVRSSESGEGMFYGAELLNVSEEYLRNLRAYILKQQIENHYERKSKEKYFSL</sequence>
<dbReference type="Gene3D" id="2.40.10.220">
    <property type="entry name" value="predicted glycosyltransferase like domains"/>
    <property type="match status" value="1"/>
</dbReference>
<dbReference type="Pfam" id="PF07238">
    <property type="entry name" value="PilZ"/>
    <property type="match status" value="1"/>
</dbReference>
<organism evidence="2 3">
    <name type="scientific">Paenibacillus selenitireducens</name>
    <dbReference type="NCBI Taxonomy" id="1324314"/>
    <lineage>
        <taxon>Bacteria</taxon>
        <taxon>Bacillati</taxon>
        <taxon>Bacillota</taxon>
        <taxon>Bacilli</taxon>
        <taxon>Bacillales</taxon>
        <taxon>Paenibacillaceae</taxon>
        <taxon>Paenibacillus</taxon>
    </lineage>
</organism>
<evidence type="ECO:0000313" key="2">
    <source>
        <dbReference type="EMBL" id="OPA74369.1"/>
    </source>
</evidence>
<dbReference type="Proteomes" id="UP000190188">
    <property type="component" value="Unassembled WGS sequence"/>
</dbReference>
<name>A0A1T2X3C4_9BACL</name>
<dbReference type="EMBL" id="MSZX01000011">
    <property type="protein sequence ID" value="OPA74369.1"/>
    <property type="molecule type" value="Genomic_DNA"/>
</dbReference>
<protein>
    <recommendedName>
        <fullName evidence="1">PilZ domain-containing protein</fullName>
    </recommendedName>
</protein>
<proteinExistence type="predicted"/>
<reference evidence="2 3" key="1">
    <citation type="submission" date="2017-01" db="EMBL/GenBank/DDBJ databases">
        <title>Genome analysis of Paenibacillus selenitrireducens ES3-24.</title>
        <authorList>
            <person name="Xu D."/>
            <person name="Yao R."/>
            <person name="Zheng S."/>
        </authorList>
    </citation>
    <scope>NUCLEOTIDE SEQUENCE [LARGE SCALE GENOMIC DNA]</scope>
    <source>
        <strain evidence="2 3">ES3-24</strain>
    </source>
</reference>
<evidence type="ECO:0000259" key="1">
    <source>
        <dbReference type="Pfam" id="PF07238"/>
    </source>
</evidence>
<dbReference type="RefSeq" id="WP_158081781.1">
    <property type="nucleotide sequence ID" value="NZ_MSZX01000011.1"/>
</dbReference>
<feature type="domain" description="PilZ" evidence="1">
    <location>
        <begin position="99"/>
        <end position="205"/>
    </location>
</feature>
<dbReference type="AlphaFoldDB" id="A0A1T2X3C4"/>
<dbReference type="GO" id="GO:0035438">
    <property type="term" value="F:cyclic-di-GMP binding"/>
    <property type="evidence" value="ECO:0007669"/>
    <property type="project" value="InterPro"/>
</dbReference>
<accession>A0A1T2X3C4</accession>
<gene>
    <name evidence="2" type="ORF">BVG16_24675</name>
</gene>
<keyword evidence="3" id="KW-1185">Reference proteome</keyword>
<evidence type="ECO:0000313" key="3">
    <source>
        <dbReference type="Proteomes" id="UP000190188"/>
    </source>
</evidence>
<dbReference type="OrthoDB" id="2566152at2"/>